<keyword evidence="1" id="KW-1133">Transmembrane helix</keyword>
<dbReference type="OrthoDB" id="1077582at2759"/>
<feature type="transmembrane region" description="Helical" evidence="1">
    <location>
        <begin position="189"/>
        <end position="217"/>
    </location>
</feature>
<comment type="caution">
    <text evidence="2">The sequence shown here is derived from an EMBL/GenBank/DDBJ whole genome shotgun (WGS) entry which is preliminary data.</text>
</comment>
<evidence type="ECO:0000256" key="1">
    <source>
        <dbReference type="SAM" id="Phobius"/>
    </source>
</evidence>
<dbReference type="EMBL" id="PNEN01001787">
    <property type="protein sequence ID" value="PPJ50364.1"/>
    <property type="molecule type" value="Genomic_DNA"/>
</dbReference>
<dbReference type="AlphaFoldDB" id="A0A2S6BSB2"/>
<gene>
    <name evidence="2" type="ORF">CBER1_05920</name>
</gene>
<proteinExistence type="predicted"/>
<reference evidence="3" key="1">
    <citation type="journal article" date="2017" name="bioRxiv">
        <title>Conservation of a gene cluster reveals novel cercosporin biosynthetic mechanisms and extends production to the genus Colletotrichum.</title>
        <authorList>
            <person name="de Jonge R."/>
            <person name="Ebert M.K."/>
            <person name="Huitt-Roehl C.R."/>
            <person name="Pal P."/>
            <person name="Suttle J.C."/>
            <person name="Spanner R.E."/>
            <person name="Neubauer J.D."/>
            <person name="Jurick W.M.II."/>
            <person name="Stott K.A."/>
            <person name="Secor G.A."/>
            <person name="Thomma B.P.H.J."/>
            <person name="Van de Peer Y."/>
            <person name="Townsend C.A."/>
            <person name="Bolton M.D."/>
        </authorList>
    </citation>
    <scope>NUCLEOTIDE SEQUENCE [LARGE SCALE GENOMIC DNA]</scope>
    <source>
        <strain evidence="3">CBS538.71</strain>
    </source>
</reference>
<evidence type="ECO:0000313" key="2">
    <source>
        <dbReference type="EMBL" id="PPJ50364.1"/>
    </source>
</evidence>
<keyword evidence="1" id="KW-0812">Transmembrane</keyword>
<name>A0A2S6BSB2_9PEZI</name>
<organism evidence="2 3">
    <name type="scientific">Cercospora berteroae</name>
    <dbReference type="NCBI Taxonomy" id="357750"/>
    <lineage>
        <taxon>Eukaryota</taxon>
        <taxon>Fungi</taxon>
        <taxon>Dikarya</taxon>
        <taxon>Ascomycota</taxon>
        <taxon>Pezizomycotina</taxon>
        <taxon>Dothideomycetes</taxon>
        <taxon>Dothideomycetidae</taxon>
        <taxon>Mycosphaerellales</taxon>
        <taxon>Mycosphaerellaceae</taxon>
        <taxon>Cercospora</taxon>
    </lineage>
</organism>
<sequence>MSTEVTDYAFITAHIINGPQSIRYLLPFFDWCTLGGLVITFFALALPQPYWEMGNYDIPMFSIGLWFTYLILLKRPERDVERYVENQPPGPTDSREFLSWQRGRATSVLFSPRLQYWYTGEEYHDDTQPPARYYANELQYLLHWAWQLPLSYLALDFMHSYFVVQDPYWTNLEMYWWEPYDADALRRTIVVWVSCWAITSLLECLVGPLFLFLYLAGILGRTSSPHMHPPAFGSPMHILKRGVRGFWARGGF</sequence>
<feature type="transmembrane region" description="Helical" evidence="1">
    <location>
        <begin position="56"/>
        <end position="73"/>
    </location>
</feature>
<feature type="transmembrane region" description="Helical" evidence="1">
    <location>
        <begin position="24"/>
        <end position="44"/>
    </location>
</feature>
<evidence type="ECO:0000313" key="3">
    <source>
        <dbReference type="Proteomes" id="UP000237631"/>
    </source>
</evidence>
<keyword evidence="3" id="KW-1185">Reference proteome</keyword>
<evidence type="ECO:0008006" key="4">
    <source>
        <dbReference type="Google" id="ProtNLM"/>
    </source>
</evidence>
<dbReference type="Proteomes" id="UP000237631">
    <property type="component" value="Unassembled WGS sequence"/>
</dbReference>
<keyword evidence="1" id="KW-0472">Membrane</keyword>
<accession>A0A2S6BSB2</accession>
<protein>
    <recommendedName>
        <fullName evidence="4">Wax synthase domain-containing protein</fullName>
    </recommendedName>
</protein>